<dbReference type="InterPro" id="IPR003731">
    <property type="entry name" value="Di-Nase_FeMo-co_biosynth"/>
</dbReference>
<evidence type="ECO:0000313" key="2">
    <source>
        <dbReference type="EMBL" id="OAA29361.1"/>
    </source>
</evidence>
<evidence type="ECO:0000259" key="1">
    <source>
        <dbReference type="Pfam" id="PF02579"/>
    </source>
</evidence>
<reference evidence="2 3" key="1">
    <citation type="submission" date="2014-02" db="EMBL/GenBank/DDBJ databases">
        <title>Kosmotoga genome sequencing.</title>
        <authorList>
            <person name="Pollo S.M."/>
            <person name="Charchuk R."/>
            <person name="Nesbo C.L."/>
        </authorList>
    </citation>
    <scope>NUCLEOTIDE SEQUENCE [LARGE SCALE GENOMIC DNA]</scope>
    <source>
        <strain evidence="2 3">S304</strain>
    </source>
</reference>
<dbReference type="RefSeq" id="WP_201029954.1">
    <property type="nucleotide sequence ID" value="NZ_JFHK01000019.1"/>
</dbReference>
<dbReference type="AlphaFoldDB" id="A0A176JZ96"/>
<dbReference type="CDD" id="cd00562">
    <property type="entry name" value="NifX_NifB"/>
    <property type="match status" value="1"/>
</dbReference>
<sequence length="109" mass="12222">MKKLVAVGTKDGAYLNGDHFGQSKTFVIFEVDGDRFTKVEERENPYFGRHQHAKVSEVLTVLGDCKVWIGSSMGAGSMKKLKEMNYEPFLVEEGSVKEAVKAYLESKKD</sequence>
<dbReference type="PATRIC" id="fig|1453497.3.peg.448"/>
<dbReference type="SUPFAM" id="SSF53146">
    <property type="entry name" value="Nitrogenase accessory factor-like"/>
    <property type="match status" value="1"/>
</dbReference>
<comment type="caution">
    <text evidence="2">The sequence shown here is derived from an EMBL/GenBank/DDBJ whole genome shotgun (WGS) entry which is preliminary data.</text>
</comment>
<dbReference type="Gene3D" id="3.30.420.130">
    <property type="entry name" value="Dinitrogenase iron-molybdenum cofactor biosynthesis domain"/>
    <property type="match status" value="1"/>
</dbReference>
<feature type="domain" description="Dinitrogenase iron-molybdenum cofactor biosynthesis" evidence="1">
    <location>
        <begin position="18"/>
        <end position="104"/>
    </location>
</feature>
<protein>
    <submittedName>
        <fullName evidence="2">Dinitrogenase iron-molybdenum cofactor biosynthesis protein</fullName>
    </submittedName>
</protein>
<gene>
    <name evidence="2" type="ORF">AT15_02245</name>
</gene>
<dbReference type="EMBL" id="JFHK01000019">
    <property type="protein sequence ID" value="OAA29361.1"/>
    <property type="molecule type" value="Genomic_DNA"/>
</dbReference>
<dbReference type="Pfam" id="PF02579">
    <property type="entry name" value="Nitro_FeMo-Co"/>
    <property type="match status" value="1"/>
</dbReference>
<name>A0A176JZ96_9BACT</name>
<organism evidence="2 3">
    <name type="scientific">Kosmotoga arenicorallina S304</name>
    <dbReference type="NCBI Taxonomy" id="1453497"/>
    <lineage>
        <taxon>Bacteria</taxon>
        <taxon>Thermotogati</taxon>
        <taxon>Thermotogota</taxon>
        <taxon>Thermotogae</taxon>
        <taxon>Kosmotogales</taxon>
        <taxon>Kosmotogaceae</taxon>
        <taxon>Kosmotoga</taxon>
    </lineage>
</organism>
<dbReference type="InterPro" id="IPR051840">
    <property type="entry name" value="NifX/NifY_domain"/>
</dbReference>
<dbReference type="PANTHER" id="PTHR33937">
    <property type="entry name" value="IRON-MOLYBDENUM PROTEIN-RELATED-RELATED"/>
    <property type="match status" value="1"/>
</dbReference>
<keyword evidence="3" id="KW-1185">Reference proteome</keyword>
<accession>A0A176JZ96</accession>
<proteinExistence type="predicted"/>
<dbReference type="Proteomes" id="UP000077339">
    <property type="component" value="Unassembled WGS sequence"/>
</dbReference>
<dbReference type="STRING" id="1453497.AT15_02245"/>
<evidence type="ECO:0000313" key="3">
    <source>
        <dbReference type="Proteomes" id="UP000077339"/>
    </source>
</evidence>
<dbReference type="InterPro" id="IPR036105">
    <property type="entry name" value="DiNase_FeMo-co_biosyn_sf"/>
</dbReference>
<dbReference type="PANTHER" id="PTHR33937:SF2">
    <property type="entry name" value="DINITROGENASE IRON-MOLYBDENUM COFACTOR BIOSYNTHESIS DOMAIN-CONTAINING PROTEIN"/>
    <property type="match status" value="1"/>
</dbReference>